<dbReference type="PANTHER" id="PTHR39639">
    <property type="entry name" value="CHROMOSOME 16, WHOLE GENOME SHOTGUN SEQUENCE"/>
    <property type="match status" value="1"/>
</dbReference>
<dbReference type="AlphaFoldDB" id="A0A9Y2NGT5"/>
<dbReference type="PANTHER" id="PTHR39639:SF1">
    <property type="entry name" value="DUF262 DOMAIN-CONTAINING PROTEIN"/>
    <property type="match status" value="1"/>
</dbReference>
<evidence type="ECO:0000313" key="2">
    <source>
        <dbReference type="EMBL" id="WIY05101.1"/>
    </source>
</evidence>
<dbReference type="Pfam" id="PF03235">
    <property type="entry name" value="GmrSD_N"/>
    <property type="match status" value="1"/>
</dbReference>
<name>A0A9Y2NGT5_9PSEU</name>
<accession>A0A9Y2NGT5</accession>
<feature type="domain" description="GmrSD restriction endonucleases N-terminal" evidence="1">
    <location>
        <begin position="68"/>
        <end position="210"/>
    </location>
</feature>
<organism evidence="2 3">
    <name type="scientific">Amycolatopsis mongoliensis</name>
    <dbReference type="NCBI Taxonomy" id="715475"/>
    <lineage>
        <taxon>Bacteria</taxon>
        <taxon>Bacillati</taxon>
        <taxon>Actinomycetota</taxon>
        <taxon>Actinomycetes</taxon>
        <taxon>Pseudonocardiales</taxon>
        <taxon>Pseudonocardiaceae</taxon>
        <taxon>Amycolatopsis</taxon>
    </lineage>
</organism>
<proteinExistence type="predicted"/>
<dbReference type="RefSeq" id="WP_286001404.1">
    <property type="nucleotide sequence ID" value="NZ_CP127295.1"/>
</dbReference>
<gene>
    <name evidence="2" type="ORF">QRX60_15125</name>
</gene>
<protein>
    <submittedName>
        <fullName evidence="2">DUF262 domain-containing protein</fullName>
    </submittedName>
</protein>
<evidence type="ECO:0000259" key="1">
    <source>
        <dbReference type="Pfam" id="PF03235"/>
    </source>
</evidence>
<dbReference type="EMBL" id="CP127295">
    <property type="protein sequence ID" value="WIY05101.1"/>
    <property type="molecule type" value="Genomic_DNA"/>
</dbReference>
<reference evidence="2 3" key="1">
    <citation type="submission" date="2023-06" db="EMBL/GenBank/DDBJ databases">
        <authorList>
            <person name="Oyuntsetseg B."/>
            <person name="Kim S.B."/>
        </authorList>
    </citation>
    <scope>NUCLEOTIDE SEQUENCE [LARGE SCALE GENOMIC DNA]</scope>
    <source>
        <strain evidence="2 3">4-36</strain>
    </source>
</reference>
<sequence length="390" mass="44326">MTKEDPSDEVALITDVDDEFDEDYEDPGSLTAGNVGGTVIYTLDWAVSTVVQQIDANPEDPESVGVLVTDPPFQRRTAWTAEKQGLFLESLMLGLPVPPLVLAESKANEGQFYVLDGKQRLTSLKSFFDKQNPLKLRGLELLKSELANKTYGEIRESKDLRKYTKSLLAQPIRTIVVRNWESPALLHLIFSRLNKASAPLASHELRQAIYPGPFTNYVNKTSAESVQMLRARRITKPDFRLRDAEMLLRYFSFKTNLPKYGGVLRDFLDRVLKGGNDHFEEIEGEIDRMFQDLEFAIDATFKVFGKLAFLRFDAERGEFMPRFNVSVFEIMTWYFVDPTLVAKAIKKREAVKEAFKELCVTDGDFAQYLTSTTKTKTAAIGRLKKWGSSR</sequence>
<evidence type="ECO:0000313" key="3">
    <source>
        <dbReference type="Proteomes" id="UP001239397"/>
    </source>
</evidence>
<keyword evidence="3" id="KW-1185">Reference proteome</keyword>
<dbReference type="InterPro" id="IPR004919">
    <property type="entry name" value="GmrSD_N"/>
</dbReference>
<dbReference type="KEGG" id="amog:QRX60_15125"/>
<dbReference type="Proteomes" id="UP001239397">
    <property type="component" value="Chromosome"/>
</dbReference>